<organism evidence="2">
    <name type="scientific">Rhizophora mucronata</name>
    <name type="common">Asiatic mangrove</name>
    <dbReference type="NCBI Taxonomy" id="61149"/>
    <lineage>
        <taxon>Eukaryota</taxon>
        <taxon>Viridiplantae</taxon>
        <taxon>Streptophyta</taxon>
        <taxon>Embryophyta</taxon>
        <taxon>Tracheophyta</taxon>
        <taxon>Spermatophyta</taxon>
        <taxon>Magnoliopsida</taxon>
        <taxon>eudicotyledons</taxon>
        <taxon>Gunneridae</taxon>
        <taxon>Pentapetalae</taxon>
        <taxon>rosids</taxon>
        <taxon>fabids</taxon>
        <taxon>Malpighiales</taxon>
        <taxon>Rhizophoraceae</taxon>
        <taxon>Rhizophora</taxon>
    </lineage>
</organism>
<protein>
    <submittedName>
        <fullName evidence="2">Uncharacterized protein</fullName>
    </submittedName>
</protein>
<reference evidence="2" key="1">
    <citation type="submission" date="2018-02" db="EMBL/GenBank/DDBJ databases">
        <title>Rhizophora mucronata_Transcriptome.</title>
        <authorList>
            <person name="Meera S.P."/>
            <person name="Sreeshan A."/>
            <person name="Augustine A."/>
        </authorList>
    </citation>
    <scope>NUCLEOTIDE SEQUENCE</scope>
    <source>
        <tissue evidence="2">Leaf</tissue>
    </source>
</reference>
<keyword evidence="1" id="KW-1133">Transmembrane helix</keyword>
<dbReference type="EMBL" id="GGEC01090474">
    <property type="protein sequence ID" value="MBX70958.1"/>
    <property type="molecule type" value="Transcribed_RNA"/>
</dbReference>
<feature type="transmembrane region" description="Helical" evidence="1">
    <location>
        <begin position="6"/>
        <end position="21"/>
    </location>
</feature>
<accession>A0A2P2QVH8</accession>
<keyword evidence="1" id="KW-0472">Membrane</keyword>
<sequence length="22" mass="2671">MIVWTIIPYSSLSSIFYYFLVK</sequence>
<proteinExistence type="predicted"/>
<evidence type="ECO:0000313" key="2">
    <source>
        <dbReference type="EMBL" id="MBX70958.1"/>
    </source>
</evidence>
<name>A0A2P2QVH8_RHIMU</name>
<dbReference type="AlphaFoldDB" id="A0A2P2QVH8"/>
<evidence type="ECO:0000256" key="1">
    <source>
        <dbReference type="SAM" id="Phobius"/>
    </source>
</evidence>
<keyword evidence="1" id="KW-0812">Transmembrane</keyword>